<dbReference type="Gene3D" id="1.20.120.720">
    <property type="entry name" value="Myosin VI head, motor domain, U50 subdomain"/>
    <property type="match status" value="1"/>
</dbReference>
<evidence type="ECO:0000256" key="7">
    <source>
        <dbReference type="PROSITE-ProRule" id="PRU00782"/>
    </source>
</evidence>
<feature type="domain" description="Myosin motor" evidence="8">
    <location>
        <begin position="1"/>
        <end position="690"/>
    </location>
</feature>
<evidence type="ECO:0000256" key="5">
    <source>
        <dbReference type="ARBA" id="ARBA00023175"/>
    </source>
</evidence>
<name>A0A183IRZ5_9BILA</name>
<dbReference type="GO" id="GO:0051015">
    <property type="term" value="F:actin filament binding"/>
    <property type="evidence" value="ECO:0007669"/>
    <property type="project" value="TreeGrafter"/>
</dbReference>
<dbReference type="GO" id="GO:0007015">
    <property type="term" value="P:actin filament organization"/>
    <property type="evidence" value="ECO:0007669"/>
    <property type="project" value="TreeGrafter"/>
</dbReference>
<dbReference type="EMBL" id="UZAM01009711">
    <property type="protein sequence ID" value="VDP09914.1"/>
    <property type="molecule type" value="Genomic_DNA"/>
</dbReference>
<dbReference type="PRINTS" id="PR00193">
    <property type="entry name" value="MYOSINHEAVY"/>
</dbReference>
<dbReference type="FunFam" id="1.20.120.720:FF:000010">
    <property type="entry name" value="Unconventional myosin-Ie"/>
    <property type="match status" value="1"/>
</dbReference>
<dbReference type="Gene3D" id="1.20.58.530">
    <property type="match status" value="1"/>
</dbReference>
<dbReference type="Gene3D" id="6.20.240.20">
    <property type="match status" value="1"/>
</dbReference>
<evidence type="ECO:0000259" key="8">
    <source>
        <dbReference type="PROSITE" id="PS51456"/>
    </source>
</evidence>
<reference evidence="11" key="1">
    <citation type="submission" date="2016-06" db="UniProtKB">
        <authorList>
            <consortium name="WormBaseParasite"/>
        </authorList>
    </citation>
    <scope>IDENTIFICATION</scope>
</reference>
<gene>
    <name evidence="9" type="ORF">SBAD_LOCUS6391</name>
</gene>
<dbReference type="GO" id="GO:0016459">
    <property type="term" value="C:myosin complex"/>
    <property type="evidence" value="ECO:0007669"/>
    <property type="project" value="UniProtKB-KW"/>
</dbReference>
<proteinExistence type="inferred from homology"/>
<evidence type="ECO:0000256" key="6">
    <source>
        <dbReference type="ARBA" id="ARBA00023203"/>
    </source>
</evidence>
<dbReference type="FunFam" id="1.20.58.530:FF:000007">
    <property type="entry name" value="Myosin IE"/>
    <property type="match status" value="1"/>
</dbReference>
<protein>
    <submittedName>
        <fullName evidence="11">Myosin motor domain-containing protein</fullName>
    </submittedName>
</protein>
<evidence type="ECO:0000313" key="9">
    <source>
        <dbReference type="EMBL" id="VDP09914.1"/>
    </source>
</evidence>
<evidence type="ECO:0000256" key="2">
    <source>
        <dbReference type="ARBA" id="ARBA00022741"/>
    </source>
</evidence>
<evidence type="ECO:0000313" key="10">
    <source>
        <dbReference type="Proteomes" id="UP000270296"/>
    </source>
</evidence>
<dbReference type="PANTHER" id="PTHR13140:SF729">
    <property type="entry name" value="UNCONVENTIONAL MYOSIN-IE"/>
    <property type="match status" value="1"/>
</dbReference>
<sequence>MVLLSNVSDSSIVENLRKRYYNDSIFTYIGPVLISVNPFKQMNYFTDREIELYQGANAYENPPHIYALADDMFRNMLVDQENHSVIITGESGSGKTVCAKYIMGYLAKVSGGREQVQHIKDIIIESNPLLEAFGNAKTVRNNNSSRFGKYVEIFFNRSSEPVGGQISNFLLEKSRVVAQNADERNFHIFYQICAGIDSEKRRYLGITDPGYYYYLNQSDVSEVTNIDDAEDFKCTMKAMAVVGLSEQVRMEILKLVAAVLHIGNISFVEKDNYADVANAEFLEYPAFLLDIDAGQIRQKLTSRRLESKWGKTSDVIDVKLNVEQANYTRDALAKALYARLFDFLVASVNKAMQKKQAGALTIGVLDIYGFEIFNVNGFEQFCINYVNEKLQQLFIELTLKAEQEEYMQEGIQWTPIDYFNNKVVCELIEGRNPPGIFGILDDTCFQMHGQSEGTDLAFLRHVSSHDHYQSAADGFAVRHYAGVVSYSIDAFCDKNRDPLFLDLVELMQSSRKYVRLDDFLEAMRCFLFRIVDMPRFSSFFVDLFPENVHRAIKTRPTTLGDKIKVQANELLRSLMQCYPHYIRCITPNDNKKASDWNEMRVRHQVEYLGLKENIRVRRAGYAYRRSFEKFLQRYGILLHRVKQNRRKDVRESIIEILNSVNIDPGQFQLGHSKIFIRTPEAVCYMTLCIVISLVVGVVNNLSDS</sequence>
<comment type="similarity">
    <text evidence="1 7">Belongs to the TRAFAC class myosin-kinesin ATPase superfamily. Myosin family.</text>
</comment>
<dbReference type="SMART" id="SM00242">
    <property type="entry name" value="MYSc"/>
    <property type="match status" value="1"/>
</dbReference>
<evidence type="ECO:0000256" key="1">
    <source>
        <dbReference type="ARBA" id="ARBA00008314"/>
    </source>
</evidence>
<dbReference type="PROSITE" id="PS51456">
    <property type="entry name" value="MYOSIN_MOTOR"/>
    <property type="match status" value="1"/>
</dbReference>
<evidence type="ECO:0000313" key="11">
    <source>
        <dbReference type="WBParaSite" id="SBAD_0000663901-mRNA-1"/>
    </source>
</evidence>
<dbReference type="GO" id="GO:0005524">
    <property type="term" value="F:ATP binding"/>
    <property type="evidence" value="ECO:0007669"/>
    <property type="project" value="UniProtKB-UniRule"/>
</dbReference>
<dbReference type="InterPro" id="IPR036072">
    <property type="entry name" value="MYSc_Myo1"/>
</dbReference>
<dbReference type="GO" id="GO:0006897">
    <property type="term" value="P:endocytosis"/>
    <property type="evidence" value="ECO:0007669"/>
    <property type="project" value="TreeGrafter"/>
</dbReference>
<keyword evidence="4 7" id="KW-0518">Myosin</keyword>
<dbReference type="Pfam" id="PF00063">
    <property type="entry name" value="Myosin_head"/>
    <property type="match status" value="1"/>
</dbReference>
<dbReference type="GO" id="GO:0005886">
    <property type="term" value="C:plasma membrane"/>
    <property type="evidence" value="ECO:0007669"/>
    <property type="project" value="TreeGrafter"/>
</dbReference>
<dbReference type="Proteomes" id="UP000270296">
    <property type="component" value="Unassembled WGS sequence"/>
</dbReference>
<dbReference type="Gene3D" id="3.40.850.10">
    <property type="entry name" value="Kinesin motor domain"/>
    <property type="match status" value="1"/>
</dbReference>
<accession>A0A183IRZ5</accession>
<dbReference type="OrthoDB" id="6108017at2759"/>
<dbReference type="Gene3D" id="1.10.10.820">
    <property type="match status" value="1"/>
</dbReference>
<dbReference type="GO" id="GO:0000146">
    <property type="term" value="F:microfilament motor activity"/>
    <property type="evidence" value="ECO:0007669"/>
    <property type="project" value="TreeGrafter"/>
</dbReference>
<dbReference type="PANTHER" id="PTHR13140">
    <property type="entry name" value="MYOSIN"/>
    <property type="match status" value="1"/>
</dbReference>
<organism evidence="11">
    <name type="scientific">Soboliphyme baturini</name>
    <dbReference type="NCBI Taxonomy" id="241478"/>
    <lineage>
        <taxon>Eukaryota</taxon>
        <taxon>Metazoa</taxon>
        <taxon>Ecdysozoa</taxon>
        <taxon>Nematoda</taxon>
        <taxon>Enoplea</taxon>
        <taxon>Dorylaimia</taxon>
        <taxon>Dioctophymatida</taxon>
        <taxon>Dioctophymatoidea</taxon>
        <taxon>Soboliphymatidae</taxon>
        <taxon>Soboliphyme</taxon>
    </lineage>
</organism>
<keyword evidence="3 7" id="KW-0067">ATP-binding</keyword>
<feature type="region of interest" description="Actin-binding" evidence="7">
    <location>
        <begin position="567"/>
        <end position="589"/>
    </location>
</feature>
<keyword evidence="2 7" id="KW-0547">Nucleotide-binding</keyword>
<evidence type="ECO:0000256" key="3">
    <source>
        <dbReference type="ARBA" id="ARBA00022840"/>
    </source>
</evidence>
<dbReference type="WBParaSite" id="SBAD_0000663901-mRNA-1">
    <property type="protein sequence ID" value="SBAD_0000663901-mRNA-1"/>
    <property type="gene ID" value="SBAD_0000663901"/>
</dbReference>
<dbReference type="GO" id="GO:0005737">
    <property type="term" value="C:cytoplasm"/>
    <property type="evidence" value="ECO:0007669"/>
    <property type="project" value="TreeGrafter"/>
</dbReference>
<feature type="binding site" evidence="7">
    <location>
        <begin position="89"/>
        <end position="96"/>
    </location>
    <ligand>
        <name>ATP</name>
        <dbReference type="ChEBI" id="CHEBI:30616"/>
    </ligand>
</feature>
<dbReference type="CDD" id="cd01378">
    <property type="entry name" value="MYSc_Myo1"/>
    <property type="match status" value="1"/>
</dbReference>
<dbReference type="InterPro" id="IPR036961">
    <property type="entry name" value="Kinesin_motor_dom_sf"/>
</dbReference>
<reference evidence="9 10" key="2">
    <citation type="submission" date="2018-11" db="EMBL/GenBank/DDBJ databases">
        <authorList>
            <consortium name="Pathogen Informatics"/>
        </authorList>
    </citation>
    <scope>NUCLEOTIDE SEQUENCE [LARGE SCALE GENOMIC DNA]</scope>
</reference>
<dbReference type="AlphaFoldDB" id="A0A183IRZ5"/>
<evidence type="ECO:0000256" key="4">
    <source>
        <dbReference type="ARBA" id="ARBA00023123"/>
    </source>
</evidence>
<keyword evidence="10" id="KW-1185">Reference proteome</keyword>
<dbReference type="FunFam" id="1.10.10.820:FF:000001">
    <property type="entry name" value="Myosin heavy chain"/>
    <property type="match status" value="1"/>
</dbReference>
<dbReference type="InterPro" id="IPR001609">
    <property type="entry name" value="Myosin_head_motor_dom-like"/>
</dbReference>
<keyword evidence="5 7" id="KW-0505">Motor protein</keyword>
<dbReference type="GO" id="GO:0005902">
    <property type="term" value="C:microvillus"/>
    <property type="evidence" value="ECO:0007669"/>
    <property type="project" value="TreeGrafter"/>
</dbReference>
<dbReference type="InterPro" id="IPR027417">
    <property type="entry name" value="P-loop_NTPase"/>
</dbReference>
<dbReference type="SUPFAM" id="SSF52540">
    <property type="entry name" value="P-loop containing nucleoside triphosphate hydrolases"/>
    <property type="match status" value="1"/>
</dbReference>
<keyword evidence="6 7" id="KW-0009">Actin-binding</keyword>